<dbReference type="AlphaFoldDB" id="A0A1G2T2F7"/>
<comment type="caution">
    <text evidence="1">The sequence shown here is derived from an EMBL/GenBank/DDBJ whole genome shotgun (WGS) entry which is preliminary data.</text>
</comment>
<evidence type="ECO:0000313" key="2">
    <source>
        <dbReference type="Proteomes" id="UP000178612"/>
    </source>
</evidence>
<accession>A0A1G2T2F7</accession>
<name>A0A1G2T2F7_9BACT</name>
<protein>
    <submittedName>
        <fullName evidence="1">Uncharacterized protein</fullName>
    </submittedName>
</protein>
<dbReference type="EMBL" id="MHVJ01000013">
    <property type="protein sequence ID" value="OHA91188.1"/>
    <property type="molecule type" value="Genomic_DNA"/>
</dbReference>
<dbReference type="Proteomes" id="UP000178612">
    <property type="component" value="Unassembled WGS sequence"/>
</dbReference>
<gene>
    <name evidence="1" type="ORF">A2758_01805</name>
</gene>
<evidence type="ECO:0000313" key="1">
    <source>
        <dbReference type="EMBL" id="OHA91188.1"/>
    </source>
</evidence>
<reference evidence="1 2" key="1">
    <citation type="journal article" date="2016" name="Nat. Commun.">
        <title>Thousands of microbial genomes shed light on interconnected biogeochemical processes in an aquifer system.</title>
        <authorList>
            <person name="Anantharaman K."/>
            <person name="Brown C.T."/>
            <person name="Hug L.A."/>
            <person name="Sharon I."/>
            <person name="Castelle C.J."/>
            <person name="Probst A.J."/>
            <person name="Thomas B.C."/>
            <person name="Singh A."/>
            <person name="Wilkins M.J."/>
            <person name="Karaoz U."/>
            <person name="Brodie E.L."/>
            <person name="Williams K.H."/>
            <person name="Hubbard S.S."/>
            <person name="Banfield J.F."/>
        </authorList>
    </citation>
    <scope>NUCLEOTIDE SEQUENCE [LARGE SCALE GENOMIC DNA]</scope>
</reference>
<sequence>MPLPTAAAVRDDQKIWPLLRFQLKKLGFLFRRRTSLHLALNPHTNRVWKCVLDFAADRLEGHMRDTLANRRRWHLARKRHEFEDCIVAFGMALGLANILVSDQIATRVDFRPPAFLRSNYLRHLHVGASRLVPDNNLTGRKRFGTRRRRNIGRPIGVGQTFLV</sequence>
<proteinExistence type="predicted"/>
<organism evidence="1 2">
    <name type="scientific">Candidatus Zambryskibacteria bacterium RIFCSPHIGHO2_01_FULL_49_18</name>
    <dbReference type="NCBI Taxonomy" id="1802740"/>
    <lineage>
        <taxon>Bacteria</taxon>
        <taxon>Candidatus Zambryskiibacteriota</taxon>
    </lineage>
</organism>